<dbReference type="EMBL" id="WTVA01000002">
    <property type="protein sequence ID" value="MZR21806.1"/>
    <property type="molecule type" value="Genomic_DNA"/>
</dbReference>
<keyword evidence="3" id="KW-1185">Reference proteome</keyword>
<accession>A0A845MER8</accession>
<protein>
    <submittedName>
        <fullName evidence="2">DUF2269 family protein</fullName>
    </submittedName>
</protein>
<feature type="transmembrane region" description="Helical" evidence="1">
    <location>
        <begin position="42"/>
        <end position="69"/>
    </location>
</feature>
<dbReference type="Proteomes" id="UP000445696">
    <property type="component" value="Unassembled WGS sequence"/>
</dbReference>
<reference evidence="2 3" key="1">
    <citation type="journal article" date="2014" name="Int. J. Syst. Evol. Microbiol.">
        <title>Sneathiella chungangensis sp. nov., isolated from a marine sand, and emended description of the genus Sneathiella.</title>
        <authorList>
            <person name="Siamphan C."/>
            <person name="Kim H."/>
            <person name="Lee J.S."/>
            <person name="Kim W."/>
        </authorList>
    </citation>
    <scope>NUCLEOTIDE SEQUENCE [LARGE SCALE GENOMIC DNA]</scope>
    <source>
        <strain evidence="2 3">KCTC 32476</strain>
    </source>
</reference>
<keyword evidence="1" id="KW-0812">Transmembrane</keyword>
<dbReference type="AlphaFoldDB" id="A0A845MER8"/>
<feature type="transmembrane region" description="Helical" evidence="1">
    <location>
        <begin position="6"/>
        <end position="30"/>
    </location>
</feature>
<keyword evidence="1" id="KW-1133">Transmembrane helix</keyword>
<sequence length="155" mass="17875">MDYLFIKWIHIVSATILFGTGLGSAFYLFVAVKSKNIDAITFATFWVVIADWIFTTPAFIIQIMSGWMLTRQLGFELNEPWLVASFILISITGACWLPVLWIQYQLRNTASEAQSRNTPLSHIFHKLFRWWISLGVIAFTSFLVIFYLMIAKPDI</sequence>
<proteinExistence type="predicted"/>
<evidence type="ECO:0000313" key="3">
    <source>
        <dbReference type="Proteomes" id="UP000445696"/>
    </source>
</evidence>
<evidence type="ECO:0000256" key="1">
    <source>
        <dbReference type="SAM" id="Phobius"/>
    </source>
</evidence>
<organism evidence="2 3">
    <name type="scientific">Sneathiella chungangensis</name>
    <dbReference type="NCBI Taxonomy" id="1418234"/>
    <lineage>
        <taxon>Bacteria</taxon>
        <taxon>Pseudomonadati</taxon>
        <taxon>Pseudomonadota</taxon>
        <taxon>Alphaproteobacteria</taxon>
        <taxon>Sneathiellales</taxon>
        <taxon>Sneathiellaceae</taxon>
        <taxon>Sneathiella</taxon>
    </lineage>
</organism>
<gene>
    <name evidence="2" type="ORF">GQF03_05635</name>
</gene>
<comment type="caution">
    <text evidence="2">The sequence shown here is derived from an EMBL/GenBank/DDBJ whole genome shotgun (WGS) entry which is preliminary data.</text>
</comment>
<feature type="transmembrane region" description="Helical" evidence="1">
    <location>
        <begin position="127"/>
        <end position="150"/>
    </location>
</feature>
<dbReference type="OrthoDB" id="9786302at2"/>
<dbReference type="InterPro" id="IPR018729">
    <property type="entry name" value="DUF2269_transmembrane"/>
</dbReference>
<name>A0A845MER8_9PROT</name>
<evidence type="ECO:0000313" key="2">
    <source>
        <dbReference type="EMBL" id="MZR21806.1"/>
    </source>
</evidence>
<dbReference type="RefSeq" id="WP_161338242.1">
    <property type="nucleotide sequence ID" value="NZ_JBHSDG010000001.1"/>
</dbReference>
<keyword evidence="1" id="KW-0472">Membrane</keyword>
<feature type="transmembrane region" description="Helical" evidence="1">
    <location>
        <begin position="81"/>
        <end position="106"/>
    </location>
</feature>
<dbReference type="Pfam" id="PF10027">
    <property type="entry name" value="DUF2269"/>
    <property type="match status" value="1"/>
</dbReference>